<dbReference type="AlphaFoldDB" id="A0A6S7G5I0"/>
<dbReference type="PROSITE" id="PS50059">
    <property type="entry name" value="FKBP_PPIASE"/>
    <property type="match status" value="1"/>
</dbReference>
<evidence type="ECO:0000256" key="2">
    <source>
        <dbReference type="ARBA" id="ARBA00013194"/>
    </source>
</evidence>
<dbReference type="SUPFAM" id="SSF47473">
    <property type="entry name" value="EF-hand"/>
    <property type="match status" value="1"/>
</dbReference>
<accession>A0A6S7G5I0</accession>
<comment type="catalytic activity">
    <reaction evidence="1 10">
        <text>[protein]-peptidylproline (omega=180) = [protein]-peptidylproline (omega=0)</text>
        <dbReference type="Rhea" id="RHEA:16237"/>
        <dbReference type="Rhea" id="RHEA-COMP:10747"/>
        <dbReference type="Rhea" id="RHEA-COMP:10748"/>
        <dbReference type="ChEBI" id="CHEBI:83833"/>
        <dbReference type="ChEBI" id="CHEBI:83834"/>
        <dbReference type="EC" id="5.2.1.8"/>
    </reaction>
</comment>
<dbReference type="Pfam" id="PF00254">
    <property type="entry name" value="FKBP_C"/>
    <property type="match status" value="1"/>
</dbReference>
<dbReference type="OrthoDB" id="1902587at2759"/>
<keyword evidence="7 10" id="KW-0697">Rotamase</keyword>
<evidence type="ECO:0000256" key="8">
    <source>
        <dbReference type="ARBA" id="ARBA00023180"/>
    </source>
</evidence>
<dbReference type="InterPro" id="IPR018247">
    <property type="entry name" value="EF_Hand_1_Ca_BS"/>
</dbReference>
<dbReference type="PANTHER" id="PTHR46222">
    <property type="entry name" value="PEPTIDYL-PROLYL CIS-TRANS ISOMERASE FKBP7/14"/>
    <property type="match status" value="1"/>
</dbReference>
<dbReference type="Proteomes" id="UP001152795">
    <property type="component" value="Unassembled WGS sequence"/>
</dbReference>
<dbReference type="PROSITE" id="PS50222">
    <property type="entry name" value="EF_HAND_2"/>
    <property type="match status" value="2"/>
</dbReference>
<keyword evidence="4" id="KW-0677">Repeat</keyword>
<dbReference type="GO" id="GO:0005783">
    <property type="term" value="C:endoplasmic reticulum"/>
    <property type="evidence" value="ECO:0007669"/>
    <property type="project" value="UniProtKB-ARBA"/>
</dbReference>
<evidence type="ECO:0000313" key="11">
    <source>
        <dbReference type="EMBL" id="CAB3984142.1"/>
    </source>
</evidence>
<dbReference type="InterPro" id="IPR011992">
    <property type="entry name" value="EF-hand-dom_pair"/>
</dbReference>
<dbReference type="EC" id="5.2.1.8" evidence="2 10"/>
<organism evidence="11 12">
    <name type="scientific">Paramuricea clavata</name>
    <name type="common">Red gorgonian</name>
    <name type="synonym">Violescent sea-whip</name>
    <dbReference type="NCBI Taxonomy" id="317549"/>
    <lineage>
        <taxon>Eukaryota</taxon>
        <taxon>Metazoa</taxon>
        <taxon>Cnidaria</taxon>
        <taxon>Anthozoa</taxon>
        <taxon>Octocorallia</taxon>
        <taxon>Malacalcyonacea</taxon>
        <taxon>Plexauridae</taxon>
        <taxon>Paramuricea</taxon>
    </lineage>
</organism>
<keyword evidence="5" id="KW-0256">Endoplasmic reticulum</keyword>
<keyword evidence="6" id="KW-0106">Calcium</keyword>
<dbReference type="Gene3D" id="1.10.238.10">
    <property type="entry name" value="EF-hand"/>
    <property type="match status" value="1"/>
</dbReference>
<dbReference type="PANTHER" id="PTHR46222:SF3">
    <property type="entry name" value="PEPTIDYLPROLYL ISOMERASE"/>
    <property type="match status" value="1"/>
</dbReference>
<sequence>MDLFRSVLACIVLISSCKASADYEEKGFGVGLVHKPTNCKRVTKRGDHIAVKYNGTFVDGSTYVPTSKKPFEFTLGEGQVITGWDLGLLGMCVGEIRQLVVPSHVAYGNWPVGDKVPPKSTIEFFVELLQIKDTFTDRDMVSDTFSQIDTNGDSMLSNDEVAKFLKKQNYPDGPGEKSHSHIIREIFLEEDKNSDGTISHKEFSGPKKYIGDL</sequence>
<gene>
    <name evidence="11" type="ORF">PACLA_8A041965</name>
</gene>
<evidence type="ECO:0000256" key="4">
    <source>
        <dbReference type="ARBA" id="ARBA00022737"/>
    </source>
</evidence>
<dbReference type="Pfam" id="PF13499">
    <property type="entry name" value="EF-hand_7"/>
    <property type="match status" value="1"/>
</dbReference>
<dbReference type="PROSITE" id="PS51257">
    <property type="entry name" value="PROKAR_LIPOPROTEIN"/>
    <property type="match status" value="1"/>
</dbReference>
<dbReference type="InterPro" id="IPR052273">
    <property type="entry name" value="PPIase_FKBP"/>
</dbReference>
<keyword evidence="9 10" id="KW-0413">Isomerase</keyword>
<dbReference type="EMBL" id="CACRXK020000702">
    <property type="protein sequence ID" value="CAB3984142.1"/>
    <property type="molecule type" value="Genomic_DNA"/>
</dbReference>
<name>A0A6S7G5I0_PARCT</name>
<dbReference type="FunFam" id="3.10.50.40:FF:000006">
    <property type="entry name" value="Peptidyl-prolyl cis-trans isomerase"/>
    <property type="match status" value="1"/>
</dbReference>
<dbReference type="GO" id="GO:0005509">
    <property type="term" value="F:calcium ion binding"/>
    <property type="evidence" value="ECO:0007669"/>
    <property type="project" value="InterPro"/>
</dbReference>
<protein>
    <recommendedName>
        <fullName evidence="2 10">peptidylprolyl isomerase</fullName>
        <ecNumber evidence="2 10">5.2.1.8</ecNumber>
    </recommendedName>
</protein>
<evidence type="ECO:0000313" key="12">
    <source>
        <dbReference type="Proteomes" id="UP001152795"/>
    </source>
</evidence>
<dbReference type="SUPFAM" id="SSF54534">
    <property type="entry name" value="FKBP-like"/>
    <property type="match status" value="1"/>
</dbReference>
<dbReference type="GO" id="GO:0003755">
    <property type="term" value="F:peptidyl-prolyl cis-trans isomerase activity"/>
    <property type="evidence" value="ECO:0007669"/>
    <property type="project" value="UniProtKB-KW"/>
</dbReference>
<evidence type="ECO:0000256" key="7">
    <source>
        <dbReference type="ARBA" id="ARBA00023110"/>
    </source>
</evidence>
<dbReference type="SMART" id="SM00054">
    <property type="entry name" value="EFh"/>
    <property type="match status" value="2"/>
</dbReference>
<reference evidence="11" key="1">
    <citation type="submission" date="2020-04" db="EMBL/GenBank/DDBJ databases">
        <authorList>
            <person name="Alioto T."/>
            <person name="Alioto T."/>
            <person name="Gomez Garrido J."/>
        </authorList>
    </citation>
    <scope>NUCLEOTIDE SEQUENCE</scope>
    <source>
        <strain evidence="11">A484AB</strain>
    </source>
</reference>
<evidence type="ECO:0000256" key="5">
    <source>
        <dbReference type="ARBA" id="ARBA00022824"/>
    </source>
</evidence>
<evidence type="ECO:0000256" key="6">
    <source>
        <dbReference type="ARBA" id="ARBA00022837"/>
    </source>
</evidence>
<dbReference type="PROSITE" id="PS00018">
    <property type="entry name" value="EF_HAND_1"/>
    <property type="match status" value="1"/>
</dbReference>
<evidence type="ECO:0000256" key="9">
    <source>
        <dbReference type="ARBA" id="ARBA00023235"/>
    </source>
</evidence>
<evidence type="ECO:0000256" key="1">
    <source>
        <dbReference type="ARBA" id="ARBA00000971"/>
    </source>
</evidence>
<evidence type="ECO:0000256" key="3">
    <source>
        <dbReference type="ARBA" id="ARBA00022729"/>
    </source>
</evidence>
<dbReference type="Gene3D" id="3.10.50.40">
    <property type="match status" value="1"/>
</dbReference>
<dbReference type="InterPro" id="IPR001179">
    <property type="entry name" value="PPIase_FKBP_dom"/>
</dbReference>
<dbReference type="InterPro" id="IPR002048">
    <property type="entry name" value="EF_hand_dom"/>
</dbReference>
<evidence type="ECO:0000256" key="10">
    <source>
        <dbReference type="PROSITE-ProRule" id="PRU00277"/>
    </source>
</evidence>
<keyword evidence="8" id="KW-0325">Glycoprotein</keyword>
<keyword evidence="12" id="KW-1185">Reference proteome</keyword>
<keyword evidence="3" id="KW-0732">Signal</keyword>
<dbReference type="InterPro" id="IPR046357">
    <property type="entry name" value="PPIase_dom_sf"/>
</dbReference>
<proteinExistence type="predicted"/>
<comment type="caution">
    <text evidence="11">The sequence shown here is derived from an EMBL/GenBank/DDBJ whole genome shotgun (WGS) entry which is preliminary data.</text>
</comment>